<proteinExistence type="predicted"/>
<feature type="transmembrane region" description="Helical" evidence="2">
    <location>
        <begin position="123"/>
        <end position="141"/>
    </location>
</feature>
<dbReference type="RefSeq" id="WP_235052030.1">
    <property type="nucleotide sequence ID" value="NZ_JAKFHA010000005.1"/>
</dbReference>
<evidence type="ECO:0000313" key="3">
    <source>
        <dbReference type="EMBL" id="MCF2527860.1"/>
    </source>
</evidence>
<dbReference type="Proteomes" id="UP001165378">
    <property type="component" value="Unassembled WGS sequence"/>
</dbReference>
<gene>
    <name evidence="3" type="ORF">LZ495_11610</name>
</gene>
<keyword evidence="2" id="KW-1133">Transmembrane helix</keyword>
<evidence type="ECO:0000256" key="1">
    <source>
        <dbReference type="SAM" id="MobiDB-lite"/>
    </source>
</evidence>
<evidence type="ECO:0000313" key="4">
    <source>
        <dbReference type="Proteomes" id="UP001165378"/>
    </source>
</evidence>
<feature type="transmembrane region" description="Helical" evidence="2">
    <location>
        <begin position="173"/>
        <end position="196"/>
    </location>
</feature>
<organism evidence="3 4">
    <name type="scientific">Yinghuangia soli</name>
    <dbReference type="NCBI Taxonomy" id="2908204"/>
    <lineage>
        <taxon>Bacteria</taxon>
        <taxon>Bacillati</taxon>
        <taxon>Actinomycetota</taxon>
        <taxon>Actinomycetes</taxon>
        <taxon>Kitasatosporales</taxon>
        <taxon>Streptomycetaceae</taxon>
        <taxon>Yinghuangia</taxon>
    </lineage>
</organism>
<name>A0AA41PXW1_9ACTN</name>
<reference evidence="3" key="1">
    <citation type="submission" date="2022-01" db="EMBL/GenBank/DDBJ databases">
        <title>Genome-Based Taxonomic Classification of the Phylum Actinobacteria.</title>
        <authorList>
            <person name="Gao Y."/>
        </authorList>
    </citation>
    <scope>NUCLEOTIDE SEQUENCE</scope>
    <source>
        <strain evidence="3">KLBMP 8922</strain>
    </source>
</reference>
<accession>A0AA41PXW1</accession>
<feature type="region of interest" description="Disordered" evidence="1">
    <location>
        <begin position="1"/>
        <end position="57"/>
    </location>
</feature>
<sequence>MTTTPTAPPAPDDESPNAAEQNTVTAACATPAGADGSGGPEPAPRKPGMLGPEYHRPVVDPDYGADARFTCTRCGAYPAADVTLRGHRGVVVWMVFLKEPGPFCRSCGISEYRDMTEETLLKGWWSLFSVFVAPFVLLANLRAYAKLRALGEPVPGSPRAPLHVGKPLRRRPAVAMLLVAPLLAVALIAWAVSAWGDGGDDMSRAQAGQCVKNSGSDAKPKMHFADCESTDPGVLVVLERLEKTASDLRCPEGTASALSSKNADPDEEFVLCLAPVNPGSATRTVAFTS</sequence>
<feature type="compositionally biased region" description="Pro residues" evidence="1">
    <location>
        <begin position="1"/>
        <end position="10"/>
    </location>
</feature>
<keyword evidence="2" id="KW-0812">Transmembrane</keyword>
<keyword evidence="4" id="KW-1185">Reference proteome</keyword>
<comment type="caution">
    <text evidence="3">The sequence shown here is derived from an EMBL/GenBank/DDBJ whole genome shotgun (WGS) entry which is preliminary data.</text>
</comment>
<dbReference type="EMBL" id="JAKFHA010000005">
    <property type="protein sequence ID" value="MCF2527860.1"/>
    <property type="molecule type" value="Genomic_DNA"/>
</dbReference>
<protein>
    <submittedName>
        <fullName evidence="3">Uncharacterized protein</fullName>
    </submittedName>
</protein>
<evidence type="ECO:0000256" key="2">
    <source>
        <dbReference type="SAM" id="Phobius"/>
    </source>
</evidence>
<keyword evidence="2" id="KW-0472">Membrane</keyword>
<dbReference type="AlphaFoldDB" id="A0AA41PXW1"/>